<sequence length="205" mass="22851">MRVLDKEESDEEQLTAIADQRQRAPPPLSNSIAPFMTLVSKSSRSSTKQFSSPLKITTLIYVLLLAPLAAYSTIPTSGSDVWDTAHDPNMFRGATKHRDVNEMSYRPPQVPLDSLRYPAAPSDLRLEQVHVYVRHGERTPVGVRLARAPASIPEHWMMCKTARQFHAAVTNATEDGFLRTRKIVEREDGSTAQGEWCAKSACDSD</sequence>
<reference evidence="2" key="1">
    <citation type="submission" date="2021-02" db="EMBL/GenBank/DDBJ databases">
        <authorList>
            <person name="Nieuwenhuis M."/>
            <person name="Van De Peppel L.J.J."/>
        </authorList>
    </citation>
    <scope>NUCLEOTIDE SEQUENCE</scope>
    <source>
        <strain evidence="2">D49</strain>
    </source>
</reference>
<evidence type="ECO:0000256" key="1">
    <source>
        <dbReference type="SAM" id="MobiDB-lite"/>
    </source>
</evidence>
<protein>
    <recommendedName>
        <fullName evidence="4">Phosphoglycerate mutase-like protein</fullName>
    </recommendedName>
</protein>
<evidence type="ECO:0000313" key="2">
    <source>
        <dbReference type="EMBL" id="KAG5654581.1"/>
    </source>
</evidence>
<comment type="caution">
    <text evidence="2">The sequence shown here is derived from an EMBL/GenBank/DDBJ whole genome shotgun (WGS) entry which is preliminary data.</text>
</comment>
<gene>
    <name evidence="2" type="ORF">H0H81_000106</name>
</gene>
<dbReference type="Gene3D" id="3.40.50.1240">
    <property type="entry name" value="Phosphoglycerate mutase-like"/>
    <property type="match status" value="1"/>
</dbReference>
<organism evidence="2 3">
    <name type="scientific">Sphagnurus paluster</name>
    <dbReference type="NCBI Taxonomy" id="117069"/>
    <lineage>
        <taxon>Eukaryota</taxon>
        <taxon>Fungi</taxon>
        <taxon>Dikarya</taxon>
        <taxon>Basidiomycota</taxon>
        <taxon>Agaricomycotina</taxon>
        <taxon>Agaricomycetes</taxon>
        <taxon>Agaricomycetidae</taxon>
        <taxon>Agaricales</taxon>
        <taxon>Tricholomatineae</taxon>
        <taxon>Lyophyllaceae</taxon>
        <taxon>Sphagnurus</taxon>
    </lineage>
</organism>
<evidence type="ECO:0008006" key="4">
    <source>
        <dbReference type="Google" id="ProtNLM"/>
    </source>
</evidence>
<evidence type="ECO:0000313" key="3">
    <source>
        <dbReference type="Proteomes" id="UP000717328"/>
    </source>
</evidence>
<dbReference type="EMBL" id="JABCKI010000005">
    <property type="protein sequence ID" value="KAG5654581.1"/>
    <property type="molecule type" value="Genomic_DNA"/>
</dbReference>
<dbReference type="SUPFAM" id="SSF53254">
    <property type="entry name" value="Phosphoglycerate mutase-like"/>
    <property type="match status" value="1"/>
</dbReference>
<keyword evidence="3" id="KW-1185">Reference proteome</keyword>
<name>A0A9P7KJ35_9AGAR</name>
<dbReference type="AlphaFoldDB" id="A0A9P7KJ35"/>
<dbReference type="InterPro" id="IPR029033">
    <property type="entry name" value="His_PPase_superfam"/>
</dbReference>
<accession>A0A9P7KJ35</accession>
<dbReference type="OrthoDB" id="10257284at2759"/>
<proteinExistence type="predicted"/>
<reference evidence="2" key="2">
    <citation type="submission" date="2021-10" db="EMBL/GenBank/DDBJ databases">
        <title>Phylogenomics reveals ancestral predisposition of the termite-cultivated fungus Termitomyces towards a domesticated lifestyle.</title>
        <authorList>
            <person name="Auxier B."/>
            <person name="Grum-Grzhimaylo A."/>
            <person name="Cardenas M.E."/>
            <person name="Lodge J.D."/>
            <person name="Laessoe T."/>
            <person name="Pedersen O."/>
            <person name="Smith M.E."/>
            <person name="Kuyper T.W."/>
            <person name="Franco-Molano E.A."/>
            <person name="Baroni T.J."/>
            <person name="Aanen D.K."/>
        </authorList>
    </citation>
    <scope>NUCLEOTIDE SEQUENCE</scope>
    <source>
        <strain evidence="2">D49</strain>
    </source>
</reference>
<feature type="region of interest" description="Disordered" evidence="1">
    <location>
        <begin position="1"/>
        <end position="29"/>
    </location>
</feature>
<dbReference type="Proteomes" id="UP000717328">
    <property type="component" value="Unassembled WGS sequence"/>
</dbReference>